<dbReference type="InterPro" id="IPR025877">
    <property type="entry name" value="MobA-like_NTP_Trfase"/>
</dbReference>
<sequence length="175" mass="19726">MPEHKLLLPLDGKPVLLHAVETAVQAGIGKVVVVLGREASTLRSVLKHQPCMLIENPDFKTGMGSSFRMAVDHLQDCSSLIFMLADMPFVSPETLQLLSEVDAPMASCWYGEVQAPPVKFQQHLFPELRNLQEGAKPLFQKHRAQVKLLQRPERELLDLDTPEDYQRAISRFSVR</sequence>
<evidence type="ECO:0000259" key="1">
    <source>
        <dbReference type="Pfam" id="PF12804"/>
    </source>
</evidence>
<reference evidence="2 3" key="1">
    <citation type="submission" date="2019-07" db="EMBL/GenBank/DDBJ databases">
        <title>Whole genome shotgun sequence of Deinococcus cellulosilyticus NBRC 106333.</title>
        <authorList>
            <person name="Hosoyama A."/>
            <person name="Uohara A."/>
            <person name="Ohji S."/>
            <person name="Ichikawa N."/>
        </authorList>
    </citation>
    <scope>NUCLEOTIDE SEQUENCE [LARGE SCALE GENOMIC DNA]</scope>
    <source>
        <strain evidence="2 3">NBRC 106333</strain>
    </source>
</reference>
<dbReference type="GO" id="GO:0016779">
    <property type="term" value="F:nucleotidyltransferase activity"/>
    <property type="evidence" value="ECO:0007669"/>
    <property type="project" value="UniProtKB-ARBA"/>
</dbReference>
<dbReference type="OrthoDB" id="285216at2"/>
<organism evidence="2 3">
    <name type="scientific">Deinococcus cellulosilyticus (strain DSM 18568 / NBRC 106333 / KACC 11606 / 5516J-15)</name>
    <dbReference type="NCBI Taxonomy" id="1223518"/>
    <lineage>
        <taxon>Bacteria</taxon>
        <taxon>Thermotogati</taxon>
        <taxon>Deinococcota</taxon>
        <taxon>Deinococci</taxon>
        <taxon>Deinococcales</taxon>
        <taxon>Deinococcaceae</taxon>
        <taxon>Deinococcus</taxon>
    </lineage>
</organism>
<dbReference type="InterPro" id="IPR029044">
    <property type="entry name" value="Nucleotide-diphossugar_trans"/>
</dbReference>
<dbReference type="SUPFAM" id="SSF53448">
    <property type="entry name" value="Nucleotide-diphospho-sugar transferases"/>
    <property type="match status" value="1"/>
</dbReference>
<dbReference type="PANTHER" id="PTHR43777">
    <property type="entry name" value="MOLYBDENUM COFACTOR CYTIDYLYLTRANSFERASE"/>
    <property type="match status" value="1"/>
</dbReference>
<gene>
    <name evidence="2" type="ORF">DC3_48520</name>
</gene>
<dbReference type="PANTHER" id="PTHR43777:SF1">
    <property type="entry name" value="MOLYBDENUM COFACTOR CYTIDYLYLTRANSFERASE"/>
    <property type="match status" value="1"/>
</dbReference>
<evidence type="ECO:0000313" key="2">
    <source>
        <dbReference type="EMBL" id="GEM49217.1"/>
    </source>
</evidence>
<dbReference type="Gene3D" id="3.90.550.10">
    <property type="entry name" value="Spore Coat Polysaccharide Biosynthesis Protein SpsA, Chain A"/>
    <property type="match status" value="1"/>
</dbReference>
<comment type="caution">
    <text evidence="2">The sequence shown here is derived from an EMBL/GenBank/DDBJ whole genome shotgun (WGS) entry which is preliminary data.</text>
</comment>
<keyword evidence="3" id="KW-1185">Reference proteome</keyword>
<dbReference type="Proteomes" id="UP000321306">
    <property type="component" value="Unassembled WGS sequence"/>
</dbReference>
<dbReference type="AlphaFoldDB" id="A0A511N9I5"/>
<protein>
    <recommendedName>
        <fullName evidence="1">MobA-like NTP transferase domain-containing protein</fullName>
    </recommendedName>
</protein>
<feature type="domain" description="MobA-like NTP transferase" evidence="1">
    <location>
        <begin position="1"/>
        <end position="142"/>
    </location>
</feature>
<dbReference type="CDD" id="cd04182">
    <property type="entry name" value="GT_2_like_f"/>
    <property type="match status" value="1"/>
</dbReference>
<dbReference type="EMBL" id="BJXB01000030">
    <property type="protein sequence ID" value="GEM49217.1"/>
    <property type="molecule type" value="Genomic_DNA"/>
</dbReference>
<proteinExistence type="predicted"/>
<evidence type="ECO:0000313" key="3">
    <source>
        <dbReference type="Proteomes" id="UP000321306"/>
    </source>
</evidence>
<dbReference type="Pfam" id="PF12804">
    <property type="entry name" value="NTP_transf_3"/>
    <property type="match status" value="1"/>
</dbReference>
<name>A0A511N9I5_DEIC1</name>
<accession>A0A511N9I5</accession>